<dbReference type="EMBL" id="CP155620">
    <property type="protein sequence ID" value="XBJ30009.1"/>
    <property type="molecule type" value="Genomic_DNA"/>
</dbReference>
<dbReference type="AlphaFoldDB" id="A0AAU7E934"/>
<reference evidence="2" key="1">
    <citation type="submission" date="2024-05" db="EMBL/GenBank/DDBJ databases">
        <title>Campylobacter coli isolated from environmental waters in Slovenia.</title>
        <authorList>
            <person name="Zautner A.E."/>
            <person name="Bunk B."/>
            <person name="Riedel T."/>
            <person name="Sproeer C."/>
        </authorList>
    </citation>
    <scope>NUCLEOTIDE SEQUENCE</scope>
    <source>
        <strain evidence="2">CCS1377</strain>
    </source>
</reference>
<protein>
    <submittedName>
        <fullName evidence="2">Helix-turn-helix domain-containing protein</fullName>
    </submittedName>
</protein>
<feature type="domain" description="Helix-turn-helix" evidence="1">
    <location>
        <begin position="36"/>
        <end position="82"/>
    </location>
</feature>
<name>A0AAU7E934_9BACT</name>
<proteinExistence type="predicted"/>
<dbReference type="InterPro" id="IPR010093">
    <property type="entry name" value="SinI_DNA-bd"/>
</dbReference>
<evidence type="ECO:0000259" key="1">
    <source>
        <dbReference type="Pfam" id="PF12728"/>
    </source>
</evidence>
<sequence length="92" mass="10711">MDMDNIVICKASDLEDIFKKILKENELIKNKTDENLNVQQASNYLKISTSKLYKDCNLGKVPFYKIGKKLVFKKDDLDEYLKLNSSKNSLKF</sequence>
<dbReference type="NCBIfam" id="TIGR01764">
    <property type="entry name" value="excise"/>
    <property type="match status" value="1"/>
</dbReference>
<accession>A0AAU7E934</accession>
<evidence type="ECO:0000313" key="2">
    <source>
        <dbReference type="EMBL" id="XBJ30009.1"/>
    </source>
</evidence>
<gene>
    <name evidence="2" type="ORF">AAH949_04055</name>
</gene>
<dbReference type="GO" id="GO:0003677">
    <property type="term" value="F:DNA binding"/>
    <property type="evidence" value="ECO:0007669"/>
    <property type="project" value="InterPro"/>
</dbReference>
<dbReference type="InterPro" id="IPR041657">
    <property type="entry name" value="HTH_17"/>
</dbReference>
<dbReference type="Pfam" id="PF12728">
    <property type="entry name" value="HTH_17"/>
    <property type="match status" value="1"/>
</dbReference>
<dbReference type="RefSeq" id="WP_348519047.1">
    <property type="nucleotide sequence ID" value="NZ_CP155620.1"/>
</dbReference>
<organism evidence="2">
    <name type="scientific">Campylobacter sp. CCS1377</name>
    <dbReference type="NCBI Taxonomy" id="3158229"/>
    <lineage>
        <taxon>Bacteria</taxon>
        <taxon>Pseudomonadati</taxon>
        <taxon>Campylobacterota</taxon>
        <taxon>Epsilonproteobacteria</taxon>
        <taxon>Campylobacterales</taxon>
        <taxon>Campylobacteraceae</taxon>
        <taxon>Campylobacter</taxon>
    </lineage>
</organism>